<dbReference type="STRING" id="86105.NF27_GC00080"/>
<feature type="chain" id="PRO_5002137418" description="Outer membrane protein beta-barrel domain-containing protein" evidence="2">
    <location>
        <begin position="29"/>
        <end position="246"/>
    </location>
</feature>
<feature type="signal peptide" evidence="2">
    <location>
        <begin position="1"/>
        <end position="28"/>
    </location>
</feature>
<reference evidence="4 5" key="1">
    <citation type="submission" date="2014-11" db="EMBL/GenBank/DDBJ databases">
        <title>A Rickettsiales Symbiont of Amoebae With Ancient Features.</title>
        <authorList>
            <person name="Schulz F."/>
            <person name="Martijn J."/>
            <person name="Wascher F."/>
            <person name="Kostanjsek R."/>
            <person name="Ettema T.J."/>
            <person name="Horn M."/>
        </authorList>
    </citation>
    <scope>NUCLEOTIDE SEQUENCE [LARGE SCALE GENOMIC DNA]</scope>
    <source>
        <strain evidence="4 5">UWC36</strain>
    </source>
</reference>
<gene>
    <name evidence="4" type="ORF">NF27_GC00080</name>
</gene>
<sequence length="246" mass="27521">MIQKSIMNKLTTILSTIALSCISYNSYAEQISTTTTDNLYSKGYVSLGFIGGKGSMKVNNYLRNGPFSIREDGKSNVGMPGIEVALGTYITPEFRGEIAINYLKGANSFITYETPFVGENSEAKAYIKRLDIMLNGYYDFNNDTLLTPYMMVGIGASKNKAELNIYYPYTTPQHSKSKTGLAFQVGTGVESKLTQHLKVGLGYRLHYTPSIKFSNIKRYDASSYDNHTFKYKPAQHLLLANIKFDF</sequence>
<keyword evidence="5" id="KW-1185">Reference proteome</keyword>
<dbReference type="AlphaFoldDB" id="A0A0C1QGM8"/>
<dbReference type="EMBL" id="JSWE01000151">
    <property type="protein sequence ID" value="KIE04729.1"/>
    <property type="molecule type" value="Genomic_DNA"/>
</dbReference>
<protein>
    <recommendedName>
        <fullName evidence="3">Outer membrane protein beta-barrel domain-containing protein</fullName>
    </recommendedName>
</protein>
<dbReference type="Pfam" id="PF13505">
    <property type="entry name" value="OMP_b-brl"/>
    <property type="match status" value="1"/>
</dbReference>
<name>A0A0C1QGM8_9RICK</name>
<dbReference type="InterPro" id="IPR011250">
    <property type="entry name" value="OMP/PagP_B-barrel"/>
</dbReference>
<evidence type="ECO:0000313" key="4">
    <source>
        <dbReference type="EMBL" id="KIE04729.1"/>
    </source>
</evidence>
<evidence type="ECO:0000256" key="1">
    <source>
        <dbReference type="ARBA" id="ARBA00022729"/>
    </source>
</evidence>
<evidence type="ECO:0000256" key="2">
    <source>
        <dbReference type="SAM" id="SignalP"/>
    </source>
</evidence>
<dbReference type="PROSITE" id="PS51257">
    <property type="entry name" value="PROKAR_LIPOPROTEIN"/>
    <property type="match status" value="1"/>
</dbReference>
<proteinExistence type="predicted"/>
<evidence type="ECO:0000313" key="5">
    <source>
        <dbReference type="Proteomes" id="UP000031258"/>
    </source>
</evidence>
<dbReference type="InterPro" id="IPR027385">
    <property type="entry name" value="Beta-barrel_OMP"/>
</dbReference>
<dbReference type="Proteomes" id="UP000031258">
    <property type="component" value="Unassembled WGS sequence"/>
</dbReference>
<feature type="domain" description="Outer membrane protein beta-barrel" evidence="3">
    <location>
        <begin position="58"/>
        <end position="229"/>
    </location>
</feature>
<organism evidence="4 5">
    <name type="scientific">Candidatus Jidaibacter acanthamoebae</name>
    <dbReference type="NCBI Taxonomy" id="86105"/>
    <lineage>
        <taxon>Bacteria</taxon>
        <taxon>Pseudomonadati</taxon>
        <taxon>Pseudomonadota</taxon>
        <taxon>Alphaproteobacteria</taxon>
        <taxon>Rickettsiales</taxon>
        <taxon>Candidatus Midichloriaceae</taxon>
        <taxon>Candidatus Jidaibacter</taxon>
    </lineage>
</organism>
<dbReference type="SUPFAM" id="SSF56925">
    <property type="entry name" value="OMPA-like"/>
    <property type="match status" value="1"/>
</dbReference>
<comment type="caution">
    <text evidence="4">The sequence shown here is derived from an EMBL/GenBank/DDBJ whole genome shotgun (WGS) entry which is preliminary data.</text>
</comment>
<dbReference type="Gene3D" id="2.40.160.20">
    <property type="match status" value="1"/>
</dbReference>
<keyword evidence="1 2" id="KW-0732">Signal</keyword>
<accession>A0A0C1QGM8</accession>
<evidence type="ECO:0000259" key="3">
    <source>
        <dbReference type="Pfam" id="PF13505"/>
    </source>
</evidence>